<accession>A0A6P3UU30</accession>
<protein>
    <submittedName>
        <fullName evidence="2">Uncharacterized protein LOC105680743</fullName>
    </submittedName>
</protein>
<dbReference type="AlphaFoldDB" id="A0A6P3UU30"/>
<dbReference type="KEGG" id="bim:105680743"/>
<evidence type="ECO:0000313" key="2">
    <source>
        <dbReference type="RefSeq" id="XP_012240890.1"/>
    </source>
</evidence>
<dbReference type="OrthoDB" id="7609335at2759"/>
<dbReference type="Proteomes" id="UP000515180">
    <property type="component" value="Unplaced"/>
</dbReference>
<organism evidence="1 2">
    <name type="scientific">Bombus impatiens</name>
    <name type="common">Bumblebee</name>
    <dbReference type="NCBI Taxonomy" id="132113"/>
    <lineage>
        <taxon>Eukaryota</taxon>
        <taxon>Metazoa</taxon>
        <taxon>Ecdysozoa</taxon>
        <taxon>Arthropoda</taxon>
        <taxon>Hexapoda</taxon>
        <taxon>Insecta</taxon>
        <taxon>Pterygota</taxon>
        <taxon>Neoptera</taxon>
        <taxon>Endopterygota</taxon>
        <taxon>Hymenoptera</taxon>
        <taxon>Apocrita</taxon>
        <taxon>Aculeata</taxon>
        <taxon>Apoidea</taxon>
        <taxon>Anthophila</taxon>
        <taxon>Apidae</taxon>
        <taxon>Bombus</taxon>
        <taxon>Pyrobombus</taxon>
    </lineage>
</organism>
<sequence>MRRNMSERYVKEILEKLEEIEKLHGKLRRLVPRVKDYESEGTKTNQFIMEKTNDNTRYFLEQNPIDFCQRLEIAREMSKDLITKVKKLCEPNTKTRKYFKKFKHYSNNKWESFKDYLSTMNASDIIFVSRGSQTSEANLPRMISGRTSSTPIARVSQIFGRRRSTLRDLPEQLLASFGYSRDSNSVNESIVLMHDHALGKDEPHKVQKMLIIPDQETETLRVVASARRVSVGGSNKNGLHKSP</sequence>
<dbReference type="GeneID" id="105680743"/>
<gene>
    <name evidence="2" type="primary">LOC105680743</name>
</gene>
<evidence type="ECO:0000313" key="1">
    <source>
        <dbReference type="Proteomes" id="UP000515180"/>
    </source>
</evidence>
<name>A0A6P3UU30_BOMIM</name>
<reference evidence="2" key="1">
    <citation type="submission" date="2025-08" db="UniProtKB">
        <authorList>
            <consortium name="RefSeq"/>
        </authorList>
    </citation>
    <scope>IDENTIFICATION</scope>
</reference>
<dbReference type="RefSeq" id="XP_012240890.1">
    <property type="nucleotide sequence ID" value="XM_012385467.3"/>
</dbReference>
<proteinExistence type="predicted"/>
<keyword evidence="1" id="KW-1185">Reference proteome</keyword>